<accession>A0A7W6WAQ9</accession>
<evidence type="ECO:0000313" key="2">
    <source>
        <dbReference type="EMBL" id="MBB4267093.1"/>
    </source>
</evidence>
<feature type="region of interest" description="Disordered" evidence="1">
    <location>
        <begin position="166"/>
        <end position="250"/>
    </location>
</feature>
<keyword evidence="3" id="KW-1185">Reference proteome</keyword>
<protein>
    <submittedName>
        <fullName evidence="2">Uncharacterized protein</fullName>
    </submittedName>
</protein>
<organism evidence="2 3">
    <name type="scientific">Roseospira visakhapatnamensis</name>
    <dbReference type="NCBI Taxonomy" id="390880"/>
    <lineage>
        <taxon>Bacteria</taxon>
        <taxon>Pseudomonadati</taxon>
        <taxon>Pseudomonadota</taxon>
        <taxon>Alphaproteobacteria</taxon>
        <taxon>Rhodospirillales</taxon>
        <taxon>Rhodospirillaceae</taxon>
        <taxon>Roseospira</taxon>
    </lineage>
</organism>
<feature type="compositionally biased region" description="Pro residues" evidence="1">
    <location>
        <begin position="217"/>
        <end position="228"/>
    </location>
</feature>
<dbReference type="RefSeq" id="WP_184046145.1">
    <property type="nucleotide sequence ID" value="NZ_JACIGK010000021.1"/>
</dbReference>
<name>A0A7W6WAQ9_9PROT</name>
<sequence length="361" mass="37457">MPASRSPGPGRRAPVLLILLLLAACGLPQPFRHTAYAPDGNPLVTLRTGSGVTIPPVWGAPLPMDRMIALDVAEALREQAEIPAVATVDPVPAGAGLRLTGDLREVWFDEAWVALTLAWRLTDAQGTVLDARVQTLGVPALDWLRQDPGVSRRIASDGGRALALLVQGDGGPPSSPATVALSEPDVPSMPPEATAVASRPETDGPSPAMSGSAEAAPAPPPTSSPAAPPSADGPRPIVMAPPEVTQAPGDGRRSLAEALTRLLKLNDVWIRDEPTPGRFHVRGTVEVLPAEDPSVERVSLLWRVLTEDGEELGRLTQENAIPAGLLDGAWGDTAYAVAEAALMGVGEILVRKGGVASPGGR</sequence>
<dbReference type="AlphaFoldDB" id="A0A7W6WAQ9"/>
<dbReference type="EMBL" id="JACIGK010000021">
    <property type="protein sequence ID" value="MBB4267093.1"/>
    <property type="molecule type" value="Genomic_DNA"/>
</dbReference>
<proteinExistence type="predicted"/>
<evidence type="ECO:0000256" key="1">
    <source>
        <dbReference type="SAM" id="MobiDB-lite"/>
    </source>
</evidence>
<reference evidence="2 3" key="1">
    <citation type="submission" date="2020-08" db="EMBL/GenBank/DDBJ databases">
        <title>Genome sequencing of Purple Non-Sulfur Bacteria from various extreme environments.</title>
        <authorList>
            <person name="Mayer M."/>
        </authorList>
    </citation>
    <scope>NUCLEOTIDE SEQUENCE [LARGE SCALE GENOMIC DNA]</scope>
    <source>
        <strain evidence="2 3">JA131</strain>
    </source>
</reference>
<feature type="compositionally biased region" description="Low complexity" evidence="1">
    <location>
        <begin position="204"/>
        <end position="216"/>
    </location>
</feature>
<dbReference type="PROSITE" id="PS51257">
    <property type="entry name" value="PROKAR_LIPOPROTEIN"/>
    <property type="match status" value="1"/>
</dbReference>
<dbReference type="Proteomes" id="UP000554286">
    <property type="component" value="Unassembled WGS sequence"/>
</dbReference>
<evidence type="ECO:0000313" key="3">
    <source>
        <dbReference type="Proteomes" id="UP000554286"/>
    </source>
</evidence>
<comment type="caution">
    <text evidence="2">The sequence shown here is derived from an EMBL/GenBank/DDBJ whole genome shotgun (WGS) entry which is preliminary data.</text>
</comment>
<gene>
    <name evidence="2" type="ORF">GGD89_002734</name>
</gene>